<keyword evidence="3 5" id="KW-0067">ATP-binding</keyword>
<dbReference type="GO" id="GO:0004357">
    <property type="term" value="F:glutamate-cysteine ligase activity"/>
    <property type="evidence" value="ECO:0007669"/>
    <property type="project" value="UniProtKB-EC"/>
</dbReference>
<dbReference type="InterPro" id="IPR014746">
    <property type="entry name" value="Gln_synth/guanido_kin_cat_dom"/>
</dbReference>
<proteinExistence type="inferred from homology"/>
<dbReference type="InterPro" id="IPR011793">
    <property type="entry name" value="YbdK"/>
</dbReference>
<evidence type="ECO:0000313" key="6">
    <source>
        <dbReference type="EMBL" id="MQY28031.1"/>
    </source>
</evidence>
<evidence type="ECO:0000256" key="4">
    <source>
        <dbReference type="ARBA" id="ARBA00048819"/>
    </source>
</evidence>
<evidence type="ECO:0000256" key="5">
    <source>
        <dbReference type="HAMAP-Rule" id="MF_01609"/>
    </source>
</evidence>
<dbReference type="Pfam" id="PF04107">
    <property type="entry name" value="GCS2"/>
    <property type="match status" value="1"/>
</dbReference>
<dbReference type="Gene3D" id="3.30.590.20">
    <property type="match status" value="1"/>
</dbReference>
<dbReference type="EMBL" id="WEGI01000007">
    <property type="protein sequence ID" value="MQY28031.1"/>
    <property type="molecule type" value="Genomic_DNA"/>
</dbReference>
<gene>
    <name evidence="6" type="primary">gshA</name>
    <name evidence="6" type="ORF">NRB56_36140</name>
</gene>
<evidence type="ECO:0000256" key="2">
    <source>
        <dbReference type="ARBA" id="ARBA00022741"/>
    </source>
</evidence>
<comment type="catalytic activity">
    <reaction evidence="4 5">
        <text>L-cysteine + L-glutamate + ATP = gamma-L-glutamyl-L-cysteine + ADP + phosphate + H(+)</text>
        <dbReference type="Rhea" id="RHEA:13285"/>
        <dbReference type="ChEBI" id="CHEBI:15378"/>
        <dbReference type="ChEBI" id="CHEBI:29985"/>
        <dbReference type="ChEBI" id="CHEBI:30616"/>
        <dbReference type="ChEBI" id="CHEBI:35235"/>
        <dbReference type="ChEBI" id="CHEBI:43474"/>
        <dbReference type="ChEBI" id="CHEBI:58173"/>
        <dbReference type="ChEBI" id="CHEBI:456216"/>
        <dbReference type="EC" id="6.3.2.2"/>
    </reaction>
</comment>
<comment type="function">
    <text evidence="5">ATP-dependent carboxylate-amine ligase which exhibits weak glutamate--cysteine ligase activity.</text>
</comment>
<dbReference type="PANTHER" id="PTHR36510">
    <property type="entry name" value="GLUTAMATE--CYSTEINE LIGASE 2-RELATED"/>
    <property type="match status" value="1"/>
</dbReference>
<keyword evidence="7" id="KW-1185">Reference proteome</keyword>
<comment type="similarity">
    <text evidence="5">Belongs to the glutamate--cysteine ligase type 2 family. YbdK subfamily.</text>
</comment>
<reference evidence="6 7" key="1">
    <citation type="submission" date="2019-10" db="EMBL/GenBank/DDBJ databases">
        <title>Nocardia macrotermitis sp. nov. and Nocardia aurantia sp. nov., isolated from the gut of fungus growing-termite Macrotermes natalensis.</title>
        <authorList>
            <person name="Benndorf R."/>
            <person name="Schwitalla J."/>
            <person name="Martin K."/>
            <person name="De Beer W."/>
            <person name="Kaster A.-K."/>
            <person name="Vollmers J."/>
            <person name="Poulsen M."/>
            <person name="Beemelmanns C."/>
        </authorList>
    </citation>
    <scope>NUCLEOTIDE SEQUENCE [LARGE SCALE GENOMIC DNA]</scope>
    <source>
        <strain evidence="6 7">RB56</strain>
    </source>
</reference>
<evidence type="ECO:0000256" key="1">
    <source>
        <dbReference type="ARBA" id="ARBA00022598"/>
    </source>
</evidence>
<keyword evidence="2 5" id="KW-0547">Nucleotide-binding</keyword>
<organism evidence="6 7">
    <name type="scientific">Nocardia aurantia</name>
    <dbReference type="NCBI Taxonomy" id="2585199"/>
    <lineage>
        <taxon>Bacteria</taxon>
        <taxon>Bacillati</taxon>
        <taxon>Actinomycetota</taxon>
        <taxon>Actinomycetes</taxon>
        <taxon>Mycobacteriales</taxon>
        <taxon>Nocardiaceae</taxon>
        <taxon>Nocardia</taxon>
    </lineage>
</organism>
<dbReference type="Proteomes" id="UP000431401">
    <property type="component" value="Unassembled WGS sequence"/>
</dbReference>
<dbReference type="OrthoDB" id="9803842at2"/>
<dbReference type="RefSeq" id="WP_153343605.1">
    <property type="nucleotide sequence ID" value="NZ_WEGI01000007.1"/>
</dbReference>
<dbReference type="GO" id="GO:0042398">
    <property type="term" value="P:modified amino acid biosynthetic process"/>
    <property type="evidence" value="ECO:0007669"/>
    <property type="project" value="InterPro"/>
</dbReference>
<dbReference type="InterPro" id="IPR050141">
    <property type="entry name" value="GCL_type2/YbdK_subfam"/>
</dbReference>
<dbReference type="SUPFAM" id="SSF55931">
    <property type="entry name" value="Glutamine synthetase/guanido kinase"/>
    <property type="match status" value="1"/>
</dbReference>
<dbReference type="PANTHER" id="PTHR36510:SF1">
    <property type="entry name" value="GLUTAMATE--CYSTEINE LIGASE 2-RELATED"/>
    <property type="match status" value="1"/>
</dbReference>
<dbReference type="EC" id="6.3.2.2" evidence="5"/>
<dbReference type="HAMAP" id="MF_01609">
    <property type="entry name" value="Glu_cys_ligase_2"/>
    <property type="match status" value="1"/>
</dbReference>
<dbReference type="InterPro" id="IPR006336">
    <property type="entry name" value="GCS2"/>
</dbReference>
<name>A0A7K0DQP5_9NOCA</name>
<comment type="caution">
    <text evidence="6">The sequence shown here is derived from an EMBL/GenBank/DDBJ whole genome shotgun (WGS) entry which is preliminary data.</text>
</comment>
<keyword evidence="1 5" id="KW-0436">Ligase</keyword>
<evidence type="ECO:0000256" key="3">
    <source>
        <dbReference type="ARBA" id="ARBA00022840"/>
    </source>
</evidence>
<accession>A0A7K0DQP5</accession>
<dbReference type="GO" id="GO:0005524">
    <property type="term" value="F:ATP binding"/>
    <property type="evidence" value="ECO:0007669"/>
    <property type="project" value="UniProtKB-KW"/>
</dbReference>
<evidence type="ECO:0000313" key="7">
    <source>
        <dbReference type="Proteomes" id="UP000431401"/>
    </source>
</evidence>
<protein>
    <recommendedName>
        <fullName evidence="5">Putative glutamate--cysteine ligase 2</fullName>
        <ecNumber evidence="5">6.3.2.2</ecNumber>
    </recommendedName>
    <alternativeName>
        <fullName evidence="5">Gamma-glutamylcysteine synthetase 2</fullName>
        <shortName evidence="5">GCS 2</shortName>
        <shortName evidence="5">Gamma-GCS 2</shortName>
    </alternativeName>
</protein>
<sequence length="368" mass="39547">MAGNARAVTVGVEEEFLLTDPVTGAPAPKNREVAEAAKAAGVEVDLELTSCQVETSTGVHTDIRELHTELQRLRTTVADCAAEQGARLLAVAVPPTMPQGFPVTDTPRYQQIAEHYGMIAHEQGLCGCHVHVGVPDREAAITVSNHVRPWLPVLLALTANSPIYQGRETGYASWRSILWRRWPSAGPPPYFASRADYESIVAMMRAGGSILDKQMVYWDVRASESFPTVEIRVSDIPATSAESAVLAALVRATVTTGLRAIESGRAATAVPGEVLRVAYWNAAHSGLDGPGLDPIGGAMVSHRELLTALIDHTETALRETGDLDFVTEYLDVLDRTGNGARRQLAALRAHDDIADVINEIAHATLQSP</sequence>
<dbReference type="NCBIfam" id="TIGR02050">
    <property type="entry name" value="gshA_cyan_rel"/>
    <property type="match status" value="1"/>
</dbReference>
<dbReference type="AlphaFoldDB" id="A0A7K0DQP5"/>
<dbReference type="NCBIfam" id="NF010041">
    <property type="entry name" value="PRK13517.1-1"/>
    <property type="match status" value="1"/>
</dbReference>